<evidence type="ECO:0000313" key="5">
    <source>
        <dbReference type="EMBL" id="ETS81354.1"/>
    </source>
</evidence>
<dbReference type="OrthoDB" id="10263291at2759"/>
<dbReference type="Gene3D" id="3.40.50.720">
    <property type="entry name" value="NAD(P)-binding Rossmann-like Domain"/>
    <property type="match status" value="1"/>
</dbReference>
<evidence type="ECO:0000256" key="1">
    <source>
        <dbReference type="ARBA" id="ARBA00005525"/>
    </source>
</evidence>
<dbReference type="eggNOG" id="KOG3124">
    <property type="taxonomic scope" value="Eukaryota"/>
</dbReference>
<dbReference type="InterPro" id="IPR000304">
    <property type="entry name" value="Pyrroline-COOH_reductase"/>
</dbReference>
<dbReference type="Proteomes" id="UP000030651">
    <property type="component" value="Unassembled WGS sequence"/>
</dbReference>
<dbReference type="PANTHER" id="PTHR11645">
    <property type="entry name" value="PYRROLINE-5-CARBOXYLATE REDUCTASE"/>
    <property type="match status" value="1"/>
</dbReference>
<dbReference type="InParanoid" id="W3X5R3"/>
<reference evidence="6" key="1">
    <citation type="journal article" date="2015" name="BMC Genomics">
        <title>Genomic and transcriptomic analysis of the endophytic fungus Pestalotiopsis fici reveals its lifestyle and high potential for synthesis of natural products.</title>
        <authorList>
            <person name="Wang X."/>
            <person name="Zhang X."/>
            <person name="Liu L."/>
            <person name="Xiang M."/>
            <person name="Wang W."/>
            <person name="Sun X."/>
            <person name="Che Y."/>
            <person name="Guo L."/>
            <person name="Liu G."/>
            <person name="Guo L."/>
            <person name="Wang C."/>
            <person name="Yin W.B."/>
            <person name="Stadler M."/>
            <person name="Zhang X."/>
            <person name="Liu X."/>
        </authorList>
    </citation>
    <scope>NUCLEOTIDE SEQUENCE [LARGE SCALE GENOMIC DNA]</scope>
    <source>
        <strain evidence="6">W106-1 / CGMCC3.15140</strain>
    </source>
</reference>
<dbReference type="AlphaFoldDB" id="W3X5R3"/>
<keyword evidence="6" id="KW-1185">Reference proteome</keyword>
<keyword evidence="3" id="KW-0521">NADP</keyword>
<dbReference type="EMBL" id="KI912112">
    <property type="protein sequence ID" value="ETS81354.1"/>
    <property type="molecule type" value="Genomic_DNA"/>
</dbReference>
<dbReference type="STRING" id="1229662.W3X5R3"/>
<dbReference type="SUPFAM" id="SSF48179">
    <property type="entry name" value="6-phosphogluconate dehydrogenase C-terminal domain-like"/>
    <property type="match status" value="1"/>
</dbReference>
<dbReference type="Gene3D" id="1.10.3730.10">
    <property type="entry name" value="ProC C-terminal domain-like"/>
    <property type="match status" value="1"/>
</dbReference>
<feature type="domain" description="Pyrroline-5-carboxylate reductase dimerisation" evidence="4">
    <location>
        <begin position="178"/>
        <end position="281"/>
    </location>
</feature>
<dbReference type="OMA" id="ILFICTR"/>
<feature type="binding site" evidence="3">
    <location>
        <begin position="79"/>
        <end position="82"/>
    </location>
    <ligand>
        <name>NADP(+)</name>
        <dbReference type="ChEBI" id="CHEBI:58349"/>
    </ligand>
</feature>
<proteinExistence type="inferred from homology"/>
<dbReference type="InterPro" id="IPR008927">
    <property type="entry name" value="6-PGluconate_DH-like_C_sf"/>
</dbReference>
<protein>
    <recommendedName>
        <fullName evidence="4">Pyrroline-5-carboxylate reductase dimerisation domain-containing protein</fullName>
    </recommendedName>
</protein>
<dbReference type="RefSeq" id="XP_007833128.1">
    <property type="nucleotide sequence ID" value="XM_007834937.1"/>
</dbReference>
<sequence>MHHKLTIIGCGVFGRSIVDGLLSSESSPEYRLALTHRRFEALKALQIDYPDAVVSRDNGDPLIWDHTDGAAIRHVVLIATQPRFTSNVCKDICNAVKSARSAQELVVVTVCPGITLAQLKSWLPCETTIIRAMPNTPISISQGATALFASESAPCEVVSEVRAIFRRISPVVAMLPREELMDVAAAVSGSGPAYVYYLLQALVATGSSLGLPSELAHQLVVQSCMGAVMLVKEAAETPLSDLLAHVCVAGGSTEKAMSTLNRCDLRTILQTAVEESWHANQAMGKDV</sequence>
<dbReference type="HOGENOM" id="CLU_042344_0_1_1"/>
<dbReference type="PANTHER" id="PTHR11645:SF0">
    <property type="entry name" value="PYRROLINE-5-CARBOXYLATE REDUCTASE 3"/>
    <property type="match status" value="1"/>
</dbReference>
<evidence type="ECO:0000313" key="6">
    <source>
        <dbReference type="Proteomes" id="UP000030651"/>
    </source>
</evidence>
<dbReference type="KEGG" id="pfy:PFICI_06356"/>
<keyword evidence="2" id="KW-0560">Oxidoreductase</keyword>
<dbReference type="InterPro" id="IPR029036">
    <property type="entry name" value="P5CR_dimer"/>
</dbReference>
<dbReference type="SUPFAM" id="SSF51735">
    <property type="entry name" value="NAD(P)-binding Rossmann-fold domains"/>
    <property type="match status" value="1"/>
</dbReference>
<accession>W3X5R3</accession>
<organism evidence="5 6">
    <name type="scientific">Pestalotiopsis fici (strain W106-1 / CGMCC3.15140)</name>
    <dbReference type="NCBI Taxonomy" id="1229662"/>
    <lineage>
        <taxon>Eukaryota</taxon>
        <taxon>Fungi</taxon>
        <taxon>Dikarya</taxon>
        <taxon>Ascomycota</taxon>
        <taxon>Pezizomycotina</taxon>
        <taxon>Sordariomycetes</taxon>
        <taxon>Xylariomycetidae</taxon>
        <taxon>Amphisphaeriales</taxon>
        <taxon>Sporocadaceae</taxon>
        <taxon>Pestalotiopsis</taxon>
    </lineage>
</organism>
<dbReference type="GeneID" id="19271369"/>
<dbReference type="PIRSF" id="PIRSF000193">
    <property type="entry name" value="Pyrrol-5-carb_rd"/>
    <property type="match status" value="1"/>
</dbReference>
<dbReference type="GO" id="GO:0055129">
    <property type="term" value="P:L-proline biosynthetic process"/>
    <property type="evidence" value="ECO:0007669"/>
    <property type="project" value="TreeGrafter"/>
</dbReference>
<evidence type="ECO:0000256" key="3">
    <source>
        <dbReference type="PIRSR" id="PIRSR000193-1"/>
    </source>
</evidence>
<dbReference type="Pfam" id="PF14748">
    <property type="entry name" value="P5CR_dimer"/>
    <property type="match status" value="1"/>
</dbReference>
<name>W3X5R3_PESFW</name>
<dbReference type="InterPro" id="IPR036291">
    <property type="entry name" value="NAD(P)-bd_dom_sf"/>
</dbReference>
<evidence type="ECO:0000256" key="2">
    <source>
        <dbReference type="ARBA" id="ARBA00023002"/>
    </source>
</evidence>
<dbReference type="GO" id="GO:0004735">
    <property type="term" value="F:pyrroline-5-carboxylate reductase activity"/>
    <property type="evidence" value="ECO:0007669"/>
    <property type="project" value="InterPro"/>
</dbReference>
<dbReference type="HAMAP" id="MF_01925">
    <property type="entry name" value="P5C_reductase"/>
    <property type="match status" value="1"/>
</dbReference>
<gene>
    <name evidence="5" type="ORF">PFICI_06356</name>
</gene>
<evidence type="ECO:0000259" key="4">
    <source>
        <dbReference type="Pfam" id="PF14748"/>
    </source>
</evidence>
<comment type="similarity">
    <text evidence="1">Belongs to the pyrroline-5-carboxylate reductase family.</text>
</comment>